<dbReference type="Pfam" id="PF12276">
    <property type="entry name" value="DUF3617"/>
    <property type="match status" value="1"/>
</dbReference>
<keyword evidence="3" id="KW-1185">Reference proteome</keyword>
<evidence type="ECO:0000313" key="3">
    <source>
        <dbReference type="Proteomes" id="UP000185062"/>
    </source>
</evidence>
<name>A0A1N6HTH3_9PROT</name>
<accession>A0A1N6HTH3</accession>
<dbReference type="InterPro" id="IPR022061">
    <property type="entry name" value="DUF3617"/>
</dbReference>
<evidence type="ECO:0008006" key="4">
    <source>
        <dbReference type="Google" id="ProtNLM"/>
    </source>
</evidence>
<feature type="signal peptide" evidence="1">
    <location>
        <begin position="1"/>
        <end position="19"/>
    </location>
</feature>
<organism evidence="2 3">
    <name type="scientific">Nitrosomonas cryotolerans ATCC 49181</name>
    <dbReference type="NCBI Taxonomy" id="1131553"/>
    <lineage>
        <taxon>Bacteria</taxon>
        <taxon>Pseudomonadati</taxon>
        <taxon>Pseudomonadota</taxon>
        <taxon>Betaproteobacteria</taxon>
        <taxon>Nitrosomonadales</taxon>
        <taxon>Nitrosomonadaceae</taxon>
        <taxon>Nitrosomonas</taxon>
    </lineage>
</organism>
<protein>
    <recommendedName>
        <fullName evidence="4">DUF3617 domain-containing protein</fullName>
    </recommendedName>
</protein>
<dbReference type="AlphaFoldDB" id="A0A1N6HTH3"/>
<evidence type="ECO:0000313" key="2">
    <source>
        <dbReference type="EMBL" id="SIO23020.1"/>
    </source>
</evidence>
<dbReference type="Proteomes" id="UP000185062">
    <property type="component" value="Unassembled WGS sequence"/>
</dbReference>
<reference evidence="2 3" key="1">
    <citation type="submission" date="2016-12" db="EMBL/GenBank/DDBJ databases">
        <authorList>
            <person name="Song W.-J."/>
            <person name="Kurnit D.M."/>
        </authorList>
    </citation>
    <scope>NUCLEOTIDE SEQUENCE [LARGE SCALE GENOMIC DNA]</scope>
    <source>
        <strain evidence="2 3">ATCC 49181</strain>
    </source>
</reference>
<evidence type="ECO:0000256" key="1">
    <source>
        <dbReference type="SAM" id="SignalP"/>
    </source>
</evidence>
<gene>
    <name evidence="2" type="ORF">SAMN02743940_1347</name>
</gene>
<proteinExistence type="predicted"/>
<dbReference type="EMBL" id="FSRO01000001">
    <property type="protein sequence ID" value="SIO23020.1"/>
    <property type="molecule type" value="Genomic_DNA"/>
</dbReference>
<feature type="chain" id="PRO_5009936480" description="DUF3617 domain-containing protein" evidence="1">
    <location>
        <begin position="20"/>
        <end position="169"/>
    </location>
</feature>
<dbReference type="RefSeq" id="WP_028461880.1">
    <property type="nucleotide sequence ID" value="NZ_FSRO01000001.1"/>
</dbReference>
<keyword evidence="1" id="KW-0732">Signal</keyword>
<sequence>MCKILFLISLLMIATTSMATNNIRPGLWEVTTTSELLAMVPHIPSQQMQQITHLIEQYGLQMPRIQNGAAISKVCITQEMAAQEVPAHFYENQSGCAVKNATRAGNDYKVELVCTNAQFQGTGVAEGTFTSPERFTGQTEFDSVVQGTPVFTTAETSARWINESCTLAR</sequence>
<dbReference type="eggNOG" id="ENOG5032CTX">
    <property type="taxonomic scope" value="Bacteria"/>
</dbReference>